<comment type="cofactor">
    <cofactor evidence="1">
        <name>FAD</name>
        <dbReference type="ChEBI" id="CHEBI:57692"/>
    </cofactor>
    <text evidence="1">Binds 1 FAD per subunit.</text>
</comment>
<dbReference type="GO" id="GO:0051537">
    <property type="term" value="F:2 iron, 2 sulfur cluster binding"/>
    <property type="evidence" value="ECO:0007669"/>
    <property type="project" value="UniProtKB-KW"/>
</dbReference>
<keyword evidence="2" id="KW-0411">Iron-sulfur</keyword>
<comment type="cofactor">
    <cofactor evidence="2">
        <name>[2Fe-2S] cluster</name>
        <dbReference type="ChEBI" id="CHEBI:190135"/>
    </cofactor>
    <text evidence="2">Binds 1 [2Fe-2S] cluster per subunit.</text>
</comment>
<dbReference type="Pfam" id="PF00175">
    <property type="entry name" value="NAD_binding_1"/>
    <property type="match status" value="1"/>
</dbReference>
<reference evidence="4 5" key="1">
    <citation type="submission" date="2017-11" db="EMBL/GenBank/DDBJ databases">
        <title>Isolation and Characterization of Family Methanocellaceae Species from Potential Methane Hydrate Area Offshore Southwestern Taiwan.</title>
        <authorList>
            <person name="Zhang W.-L."/>
            <person name="Chen W.-C."/>
            <person name="Lai M.-C."/>
            <person name="Chen S.-C."/>
        </authorList>
    </citation>
    <scope>NUCLEOTIDE SEQUENCE [LARGE SCALE GENOMIC DNA]</scope>
    <source>
        <strain evidence="4 5">CWC-04</strain>
    </source>
</reference>
<dbReference type="AlphaFoldDB" id="A0AAP2RCG1"/>
<feature type="binding site" evidence="2">
    <location>
        <position position="225"/>
    </location>
    <ligand>
        <name>[2Fe-2S] cluster</name>
        <dbReference type="ChEBI" id="CHEBI:190135"/>
    </ligand>
</feature>
<keyword evidence="1" id="KW-0274">FAD</keyword>
<dbReference type="EMBL" id="PGCK01000006">
    <property type="protein sequence ID" value="MCD1294991.1"/>
    <property type="molecule type" value="Genomic_DNA"/>
</dbReference>
<dbReference type="Pfam" id="PF10418">
    <property type="entry name" value="DHODB_Fe-S_bind"/>
    <property type="match status" value="1"/>
</dbReference>
<evidence type="ECO:0000256" key="1">
    <source>
        <dbReference type="PIRSR" id="PIRSR006816-1"/>
    </source>
</evidence>
<dbReference type="EC" id="1.18.1.2" evidence="4"/>
<protein>
    <submittedName>
        <fullName evidence="4">Ferredoxin-NADP reductase</fullName>
        <ecNumber evidence="4">1.18.1.2</ecNumber>
    </submittedName>
</protein>
<feature type="binding site" evidence="2">
    <location>
        <position position="222"/>
    </location>
    <ligand>
        <name>[2Fe-2S] cluster</name>
        <dbReference type="ChEBI" id="CHEBI:190135"/>
    </ligand>
</feature>
<dbReference type="InterPro" id="IPR012165">
    <property type="entry name" value="Cyt_c3_hydrogenase_gsu"/>
</dbReference>
<keyword evidence="2" id="KW-0001">2Fe-2S</keyword>
<dbReference type="RefSeq" id="WP_369424025.1">
    <property type="nucleotide sequence ID" value="NZ_PGCK01000006.1"/>
</dbReference>
<dbReference type="PANTHER" id="PTHR43513">
    <property type="entry name" value="DIHYDROOROTATE DEHYDROGENASE B (NAD(+)), ELECTRON TRANSFER SUBUNIT"/>
    <property type="match status" value="1"/>
</dbReference>
<gene>
    <name evidence="4" type="ORF">CUJ83_08270</name>
</gene>
<dbReference type="InterPro" id="IPR017927">
    <property type="entry name" value="FAD-bd_FR_type"/>
</dbReference>
<dbReference type="Proteomes" id="UP001320159">
    <property type="component" value="Unassembled WGS sequence"/>
</dbReference>
<sequence length="285" mass="31040">MYRIISKTELAEYTVQFDIEAPEVAKKARPGQFVVVRIDEKGERIPLTIADTDTGKGTVTIVVQSVGKTTGQLCSMEAGGTIRDFAGPLGNPTEMVENSTVVCIGGGLGIAPVYPIAKELKSRGNRVLSIMGARSEPFLFWEDRMRKASDEVYIATDDGSKGKKGFVTDALLDIINSGVKVDRVIAIGPTIMMKNVAKTTKPYNIKTIVSLNPIMVDGTGMCGSCRVTVGGKMKFSCVDGPEFDGHEVDFDELMARQKFYRTEEKDAMDKYTHEGGECKCLPTRS</sequence>
<dbReference type="CDD" id="cd06219">
    <property type="entry name" value="DHOD_e_trans_like1"/>
    <property type="match status" value="1"/>
</dbReference>
<proteinExistence type="predicted"/>
<keyword evidence="4" id="KW-0560">Oxidoreductase</keyword>
<evidence type="ECO:0000313" key="5">
    <source>
        <dbReference type="Proteomes" id="UP001320159"/>
    </source>
</evidence>
<keyword evidence="2" id="KW-0408">Iron</keyword>
<accession>A0AAP2RCG1</accession>
<dbReference type="Gene3D" id="3.40.50.80">
    <property type="entry name" value="Nucleotide-binding domain of ferredoxin-NADP reductase (FNR) module"/>
    <property type="match status" value="1"/>
</dbReference>
<dbReference type="InterPro" id="IPR017938">
    <property type="entry name" value="Riboflavin_synthase-like_b-brl"/>
</dbReference>
<feature type="binding site" evidence="2">
    <location>
        <position position="237"/>
    </location>
    <ligand>
        <name>[2Fe-2S] cluster</name>
        <dbReference type="ChEBI" id="CHEBI:190135"/>
    </ligand>
</feature>
<dbReference type="PANTHER" id="PTHR43513:SF3">
    <property type="entry name" value="DIHYDROOROTATE DEHYDROGENASE B (NAD(+)), ELECTRON TRANSFER SUBUNIT-RELATED"/>
    <property type="match status" value="1"/>
</dbReference>
<dbReference type="InterPro" id="IPR050353">
    <property type="entry name" value="PyrK_electron_transfer"/>
</dbReference>
<keyword evidence="2" id="KW-0479">Metal-binding</keyword>
<dbReference type="NCBIfam" id="NF004862">
    <property type="entry name" value="PRK06222.1"/>
    <property type="match status" value="1"/>
</dbReference>
<dbReference type="GO" id="GO:0046872">
    <property type="term" value="F:metal ion binding"/>
    <property type="evidence" value="ECO:0007669"/>
    <property type="project" value="UniProtKB-KW"/>
</dbReference>
<evidence type="ECO:0000259" key="3">
    <source>
        <dbReference type="PROSITE" id="PS51384"/>
    </source>
</evidence>
<dbReference type="InterPro" id="IPR001433">
    <property type="entry name" value="OxRdtase_FAD/NAD-bd"/>
</dbReference>
<dbReference type="GO" id="GO:0050660">
    <property type="term" value="F:flavin adenine dinucleotide binding"/>
    <property type="evidence" value="ECO:0007669"/>
    <property type="project" value="InterPro"/>
</dbReference>
<feature type="domain" description="FAD-binding FR-type" evidence="3">
    <location>
        <begin position="1"/>
        <end position="95"/>
    </location>
</feature>
<dbReference type="Gene3D" id="2.40.30.10">
    <property type="entry name" value="Translation factors"/>
    <property type="match status" value="1"/>
</dbReference>
<dbReference type="InterPro" id="IPR019480">
    <property type="entry name" value="Dihydroorotate_DH_Fe-S-bd"/>
</dbReference>
<dbReference type="PROSITE" id="PS51384">
    <property type="entry name" value="FAD_FR"/>
    <property type="match status" value="1"/>
</dbReference>
<dbReference type="GO" id="GO:0006221">
    <property type="term" value="P:pyrimidine nucleotide biosynthetic process"/>
    <property type="evidence" value="ECO:0007669"/>
    <property type="project" value="InterPro"/>
</dbReference>
<name>A0AAP2RCG1_9EURY</name>
<organism evidence="4 5">
    <name type="scientific">Methanooceanicella nereidis</name>
    <dbReference type="NCBI Taxonomy" id="2052831"/>
    <lineage>
        <taxon>Archaea</taxon>
        <taxon>Methanobacteriati</taxon>
        <taxon>Methanobacteriota</taxon>
        <taxon>Stenosarchaea group</taxon>
        <taxon>Methanomicrobia</taxon>
        <taxon>Methanocellales</taxon>
        <taxon>Methanocellaceae</taxon>
        <taxon>Methanooceanicella</taxon>
    </lineage>
</organism>
<comment type="caution">
    <text evidence="4">The sequence shown here is derived from an EMBL/GenBank/DDBJ whole genome shotgun (WGS) entry which is preliminary data.</text>
</comment>
<keyword evidence="1" id="KW-0285">Flavoprotein</keyword>
<evidence type="ECO:0000256" key="2">
    <source>
        <dbReference type="PIRSR" id="PIRSR006816-2"/>
    </source>
</evidence>
<feature type="binding site" evidence="1">
    <location>
        <begin position="62"/>
        <end position="64"/>
    </location>
    <ligand>
        <name>FAD</name>
        <dbReference type="ChEBI" id="CHEBI:57692"/>
    </ligand>
</feature>
<dbReference type="PIRSF" id="PIRSF006816">
    <property type="entry name" value="Cyc3_hyd_g"/>
    <property type="match status" value="1"/>
</dbReference>
<evidence type="ECO:0000313" key="4">
    <source>
        <dbReference type="EMBL" id="MCD1294991.1"/>
    </source>
</evidence>
<dbReference type="SUPFAM" id="SSF52343">
    <property type="entry name" value="Ferredoxin reductase-like, C-terminal NADP-linked domain"/>
    <property type="match status" value="1"/>
</dbReference>
<dbReference type="InterPro" id="IPR039261">
    <property type="entry name" value="FNR_nucleotide-bd"/>
</dbReference>
<dbReference type="SUPFAM" id="SSF63380">
    <property type="entry name" value="Riboflavin synthase domain-like"/>
    <property type="match status" value="1"/>
</dbReference>
<dbReference type="GO" id="GO:0004324">
    <property type="term" value="F:ferredoxin-NADP+ reductase activity"/>
    <property type="evidence" value="ECO:0007669"/>
    <property type="project" value="UniProtKB-EC"/>
</dbReference>
<keyword evidence="5" id="KW-1185">Reference proteome</keyword>